<evidence type="ECO:0000313" key="10">
    <source>
        <dbReference type="EMBL" id="KAK3368908.1"/>
    </source>
</evidence>
<reference evidence="10" key="1">
    <citation type="journal article" date="2023" name="Mol. Phylogenet. Evol.">
        <title>Genome-scale phylogeny and comparative genomics of the fungal order Sordariales.</title>
        <authorList>
            <person name="Hensen N."/>
            <person name="Bonometti L."/>
            <person name="Westerberg I."/>
            <person name="Brannstrom I.O."/>
            <person name="Guillou S."/>
            <person name="Cros-Aarteil S."/>
            <person name="Calhoun S."/>
            <person name="Haridas S."/>
            <person name="Kuo A."/>
            <person name="Mondo S."/>
            <person name="Pangilinan J."/>
            <person name="Riley R."/>
            <person name="LaButti K."/>
            <person name="Andreopoulos B."/>
            <person name="Lipzen A."/>
            <person name="Chen C."/>
            <person name="Yan M."/>
            <person name="Daum C."/>
            <person name="Ng V."/>
            <person name="Clum A."/>
            <person name="Steindorff A."/>
            <person name="Ohm R.A."/>
            <person name="Martin F."/>
            <person name="Silar P."/>
            <person name="Natvig D.O."/>
            <person name="Lalanne C."/>
            <person name="Gautier V."/>
            <person name="Ament-Velasquez S.L."/>
            <person name="Kruys A."/>
            <person name="Hutchinson M.I."/>
            <person name="Powell A.J."/>
            <person name="Barry K."/>
            <person name="Miller A.N."/>
            <person name="Grigoriev I.V."/>
            <person name="Debuchy R."/>
            <person name="Gladieux P."/>
            <person name="Hiltunen Thoren M."/>
            <person name="Johannesson H."/>
        </authorList>
    </citation>
    <scope>NUCLEOTIDE SEQUENCE</scope>
    <source>
        <strain evidence="10">CBS 958.72</strain>
    </source>
</reference>
<dbReference type="InterPro" id="IPR056884">
    <property type="entry name" value="NPHP3-like_N"/>
</dbReference>
<sequence length="589" mass="65907">MDRFSRMKGRIRGLRRHSAPGNPPNNGEYSKPSNNVQEPANTSNHGREASNPSNNGQENTAGGPPKPDPPPDLEETPSEPPPESHPPPFPSGVKVLHECPDAVVDICFVHGLTGDRESTWTAEKQSRPWPETLLPQVLTNARVLTYGYDAYVVRGEAALLTGVAGHATDLLTDLSTDREGASASSRPLIFVAHGLGGLICKSAILLSRNKVEDSLQSIFNYTFGVLFMGTPHRGSWMDDYASIVASVIGLATPTHKGILDYLKADSQLLESIQDDFWSMIRQLRENGRIIWITCVYEELPLEALGKLVVPQQTATQEGYPSLSIHADHVKMVRFGSMQNAVLFRLLGELRGWITQFEDEVKFALDPKLLRSLAGCQQSLAFCEMDDRIRDINRATSKWLLEHLEYRSWNDRDRSLLWIMGKPGSGKSTLLRHAVENATTKRQPNDLILSFFFHGRGTDLQKTRLGFFRSVLHQLLCSVPHALPGLVSVYQERCQKRGAFGEKWHWSLDELQDFFKSSLPKVLESHSIRLFVDALEECGEEDAVELAGEFKTLIKQLPPTASLLHICFTCRHYPILEPDLDHASVIRPEH</sequence>
<evidence type="ECO:0000256" key="5">
    <source>
        <dbReference type="ARBA" id="ARBA00022824"/>
    </source>
</evidence>
<accession>A0AAE0N3L6</accession>
<protein>
    <recommendedName>
        <fullName evidence="9">Nephrocystin 3-like N-terminal domain-containing protein</fullName>
    </recommendedName>
</protein>
<comment type="caution">
    <text evidence="10">The sequence shown here is derived from an EMBL/GenBank/DDBJ whole genome shotgun (WGS) entry which is preliminary data.</text>
</comment>
<dbReference type="EMBL" id="JAULSN010000006">
    <property type="protein sequence ID" value="KAK3368908.1"/>
    <property type="molecule type" value="Genomic_DNA"/>
</dbReference>
<keyword evidence="6" id="KW-0496">Mitochondrion</keyword>
<dbReference type="PANTHER" id="PTHR48182">
    <property type="entry name" value="PROTEIN SERAC1"/>
    <property type="match status" value="1"/>
</dbReference>
<dbReference type="AlphaFoldDB" id="A0AAE0N3L6"/>
<comment type="subcellular location">
    <subcellularLocation>
        <location evidence="2">Endoplasmic reticulum</location>
    </subcellularLocation>
    <subcellularLocation>
        <location evidence="3">Membrane</location>
    </subcellularLocation>
    <subcellularLocation>
        <location evidence="1">Mitochondrion</location>
    </subcellularLocation>
</comment>
<feature type="compositionally biased region" description="Polar residues" evidence="8">
    <location>
        <begin position="24"/>
        <end position="60"/>
    </location>
</feature>
<reference evidence="10" key="2">
    <citation type="submission" date="2023-06" db="EMBL/GenBank/DDBJ databases">
        <authorList>
            <consortium name="Lawrence Berkeley National Laboratory"/>
            <person name="Haridas S."/>
            <person name="Hensen N."/>
            <person name="Bonometti L."/>
            <person name="Westerberg I."/>
            <person name="Brannstrom I.O."/>
            <person name="Guillou S."/>
            <person name="Cros-Aarteil S."/>
            <person name="Calhoun S."/>
            <person name="Kuo A."/>
            <person name="Mondo S."/>
            <person name="Pangilinan J."/>
            <person name="Riley R."/>
            <person name="Labutti K."/>
            <person name="Andreopoulos B."/>
            <person name="Lipzen A."/>
            <person name="Chen C."/>
            <person name="Yanf M."/>
            <person name="Daum C."/>
            <person name="Ng V."/>
            <person name="Clum A."/>
            <person name="Steindorff A."/>
            <person name="Ohm R."/>
            <person name="Martin F."/>
            <person name="Silar P."/>
            <person name="Natvig D."/>
            <person name="Lalanne C."/>
            <person name="Gautier V."/>
            <person name="Ament-Velasquez S.L."/>
            <person name="Kruys A."/>
            <person name="Hutchinson M.I."/>
            <person name="Powell A.J."/>
            <person name="Barry K."/>
            <person name="Miller A.N."/>
            <person name="Grigoriev I.V."/>
            <person name="Debuchy R."/>
            <person name="Gladieux P."/>
            <person name="Thoren M.H."/>
            <person name="Johannesson H."/>
        </authorList>
    </citation>
    <scope>NUCLEOTIDE SEQUENCE</scope>
    <source>
        <strain evidence="10">CBS 958.72</strain>
    </source>
</reference>
<organism evidence="10 11">
    <name type="scientific">Lasiosphaeria ovina</name>
    <dbReference type="NCBI Taxonomy" id="92902"/>
    <lineage>
        <taxon>Eukaryota</taxon>
        <taxon>Fungi</taxon>
        <taxon>Dikarya</taxon>
        <taxon>Ascomycota</taxon>
        <taxon>Pezizomycotina</taxon>
        <taxon>Sordariomycetes</taxon>
        <taxon>Sordariomycetidae</taxon>
        <taxon>Sordariales</taxon>
        <taxon>Lasiosphaeriaceae</taxon>
        <taxon>Lasiosphaeria</taxon>
    </lineage>
</organism>
<evidence type="ECO:0000256" key="2">
    <source>
        <dbReference type="ARBA" id="ARBA00004240"/>
    </source>
</evidence>
<dbReference type="SUPFAM" id="SSF52540">
    <property type="entry name" value="P-loop containing nucleoside triphosphate hydrolases"/>
    <property type="match status" value="1"/>
</dbReference>
<evidence type="ECO:0000256" key="4">
    <source>
        <dbReference type="ARBA" id="ARBA00022737"/>
    </source>
</evidence>
<dbReference type="Gene3D" id="3.40.50.300">
    <property type="entry name" value="P-loop containing nucleotide triphosphate hydrolases"/>
    <property type="match status" value="1"/>
</dbReference>
<evidence type="ECO:0000259" key="9">
    <source>
        <dbReference type="Pfam" id="PF24883"/>
    </source>
</evidence>
<gene>
    <name evidence="10" type="ORF">B0T24DRAFT_343664</name>
</gene>
<keyword evidence="4" id="KW-0677">Repeat</keyword>
<keyword evidence="5" id="KW-0256">Endoplasmic reticulum</keyword>
<evidence type="ECO:0000256" key="8">
    <source>
        <dbReference type="SAM" id="MobiDB-lite"/>
    </source>
</evidence>
<keyword evidence="7" id="KW-0472">Membrane</keyword>
<feature type="compositionally biased region" description="Pro residues" evidence="8">
    <location>
        <begin position="78"/>
        <end position="90"/>
    </location>
</feature>
<evidence type="ECO:0000313" key="11">
    <source>
        <dbReference type="Proteomes" id="UP001287356"/>
    </source>
</evidence>
<evidence type="ECO:0000256" key="1">
    <source>
        <dbReference type="ARBA" id="ARBA00004173"/>
    </source>
</evidence>
<dbReference type="PANTHER" id="PTHR48182:SF2">
    <property type="entry name" value="PROTEIN SERAC1"/>
    <property type="match status" value="1"/>
</dbReference>
<dbReference type="GO" id="GO:0016020">
    <property type="term" value="C:membrane"/>
    <property type="evidence" value="ECO:0007669"/>
    <property type="project" value="UniProtKB-SubCell"/>
</dbReference>
<name>A0AAE0N3L6_9PEZI</name>
<dbReference type="Proteomes" id="UP001287356">
    <property type="component" value="Unassembled WGS sequence"/>
</dbReference>
<evidence type="ECO:0000256" key="3">
    <source>
        <dbReference type="ARBA" id="ARBA00004370"/>
    </source>
</evidence>
<evidence type="ECO:0000256" key="7">
    <source>
        <dbReference type="ARBA" id="ARBA00023136"/>
    </source>
</evidence>
<feature type="compositionally biased region" description="Basic residues" evidence="8">
    <location>
        <begin position="1"/>
        <end position="18"/>
    </location>
</feature>
<proteinExistence type="predicted"/>
<feature type="domain" description="Nephrocystin 3-like N-terminal" evidence="9">
    <location>
        <begin position="395"/>
        <end position="570"/>
    </location>
</feature>
<dbReference type="InterPro" id="IPR029058">
    <property type="entry name" value="AB_hydrolase_fold"/>
</dbReference>
<dbReference type="Gene3D" id="3.40.50.1820">
    <property type="entry name" value="alpha/beta hydrolase"/>
    <property type="match status" value="1"/>
</dbReference>
<feature type="region of interest" description="Disordered" evidence="8">
    <location>
        <begin position="1"/>
        <end position="93"/>
    </location>
</feature>
<evidence type="ECO:0000256" key="6">
    <source>
        <dbReference type="ARBA" id="ARBA00023128"/>
    </source>
</evidence>
<dbReference type="Pfam" id="PF24883">
    <property type="entry name" value="NPHP3_N"/>
    <property type="match status" value="1"/>
</dbReference>
<dbReference type="SUPFAM" id="SSF53474">
    <property type="entry name" value="alpha/beta-Hydrolases"/>
    <property type="match status" value="1"/>
</dbReference>
<dbReference type="GO" id="GO:0005739">
    <property type="term" value="C:mitochondrion"/>
    <property type="evidence" value="ECO:0007669"/>
    <property type="project" value="UniProtKB-SubCell"/>
</dbReference>
<dbReference type="GO" id="GO:0005783">
    <property type="term" value="C:endoplasmic reticulum"/>
    <property type="evidence" value="ECO:0007669"/>
    <property type="project" value="UniProtKB-SubCell"/>
</dbReference>
<keyword evidence="11" id="KW-1185">Reference proteome</keyword>
<dbReference type="InterPro" id="IPR027417">
    <property type="entry name" value="P-loop_NTPase"/>
</dbReference>
<dbReference type="InterPro" id="IPR052374">
    <property type="entry name" value="SERAC1"/>
</dbReference>